<name>A0A395I091_ASPHC</name>
<dbReference type="STRING" id="1450537.A0A395I091"/>
<evidence type="ECO:0008006" key="4">
    <source>
        <dbReference type="Google" id="ProtNLM"/>
    </source>
</evidence>
<evidence type="ECO:0000313" key="3">
    <source>
        <dbReference type="Proteomes" id="UP000248961"/>
    </source>
</evidence>
<dbReference type="GeneID" id="37199378"/>
<evidence type="ECO:0000256" key="1">
    <source>
        <dbReference type="SAM" id="Phobius"/>
    </source>
</evidence>
<gene>
    <name evidence="2" type="ORF">BO97DRAFT_405034</name>
</gene>
<sequence>MEDGLHVVQPGQRIAADGRTLETLPDTDTHKEVWRDGGGLIHVSGPQKPTVTGRPIDFSSDNRRICGLETRRFWWILAIVLIVIIGAAIGGGIGGSRASEANRAVASSSVTKPLSATGTSVTSAAATTRTASVTSSAPITSGTIGIAANPCPGQNLTTLTASDGSIFTLLCAVDWPKGDAGLYGNKTVGDLDFTTRYTLESCIADCVRWNRVIADTPCKGVVYSANLTASFDGGQDGNCFLKSEVGVYFPNSNTSMAAGLLAG</sequence>
<dbReference type="EMBL" id="KZ824280">
    <property type="protein sequence ID" value="RAL13155.1"/>
    <property type="molecule type" value="Genomic_DNA"/>
</dbReference>
<dbReference type="RefSeq" id="XP_025552309.1">
    <property type="nucleotide sequence ID" value="XM_025695089.1"/>
</dbReference>
<feature type="transmembrane region" description="Helical" evidence="1">
    <location>
        <begin position="73"/>
        <end position="93"/>
    </location>
</feature>
<accession>A0A395I091</accession>
<protein>
    <recommendedName>
        <fullName evidence="4">Apple domain-containing protein</fullName>
    </recommendedName>
</protein>
<proteinExistence type="predicted"/>
<dbReference type="VEuPathDB" id="FungiDB:BO97DRAFT_405034"/>
<keyword evidence="3" id="KW-1185">Reference proteome</keyword>
<dbReference type="AlphaFoldDB" id="A0A395I091"/>
<organism evidence="2 3">
    <name type="scientific">Aspergillus homomorphus (strain CBS 101889)</name>
    <dbReference type="NCBI Taxonomy" id="1450537"/>
    <lineage>
        <taxon>Eukaryota</taxon>
        <taxon>Fungi</taxon>
        <taxon>Dikarya</taxon>
        <taxon>Ascomycota</taxon>
        <taxon>Pezizomycotina</taxon>
        <taxon>Eurotiomycetes</taxon>
        <taxon>Eurotiomycetidae</taxon>
        <taxon>Eurotiales</taxon>
        <taxon>Aspergillaceae</taxon>
        <taxon>Aspergillus</taxon>
        <taxon>Aspergillus subgen. Circumdati</taxon>
    </lineage>
</organism>
<keyword evidence="1" id="KW-0812">Transmembrane</keyword>
<dbReference type="OrthoDB" id="5358884at2759"/>
<dbReference type="Proteomes" id="UP000248961">
    <property type="component" value="Unassembled WGS sequence"/>
</dbReference>
<evidence type="ECO:0000313" key="2">
    <source>
        <dbReference type="EMBL" id="RAL13155.1"/>
    </source>
</evidence>
<keyword evidence="1" id="KW-0472">Membrane</keyword>
<keyword evidence="1" id="KW-1133">Transmembrane helix</keyword>
<reference evidence="2 3" key="1">
    <citation type="submission" date="2018-02" db="EMBL/GenBank/DDBJ databases">
        <title>The genomes of Aspergillus section Nigri reveals drivers in fungal speciation.</title>
        <authorList>
            <consortium name="DOE Joint Genome Institute"/>
            <person name="Vesth T.C."/>
            <person name="Nybo J."/>
            <person name="Theobald S."/>
            <person name="Brandl J."/>
            <person name="Frisvad J.C."/>
            <person name="Nielsen K.F."/>
            <person name="Lyhne E.K."/>
            <person name="Kogle M.E."/>
            <person name="Kuo A."/>
            <person name="Riley R."/>
            <person name="Clum A."/>
            <person name="Nolan M."/>
            <person name="Lipzen A."/>
            <person name="Salamov A."/>
            <person name="Henrissat B."/>
            <person name="Wiebenga A."/>
            <person name="De vries R.P."/>
            <person name="Grigoriev I.V."/>
            <person name="Mortensen U.H."/>
            <person name="Andersen M.R."/>
            <person name="Baker S.E."/>
        </authorList>
    </citation>
    <scope>NUCLEOTIDE SEQUENCE [LARGE SCALE GENOMIC DNA]</scope>
    <source>
        <strain evidence="2 3">CBS 101889</strain>
    </source>
</reference>